<evidence type="ECO:0000313" key="4">
    <source>
        <dbReference type="Proteomes" id="UP001187343"/>
    </source>
</evidence>
<dbReference type="AlphaFoldDB" id="A0AA88PFV9"/>
<proteinExistence type="predicted"/>
<comment type="caution">
    <text evidence="3">The sequence shown here is derived from an EMBL/GenBank/DDBJ whole genome shotgun (WGS) entry which is preliminary data.</text>
</comment>
<keyword evidence="2" id="KW-1133">Transmembrane helix</keyword>
<name>A0AA88PFV9_9TELE</name>
<reference evidence="3" key="1">
    <citation type="submission" date="2023-08" db="EMBL/GenBank/DDBJ databases">
        <title>Chromosome-level Genome Assembly of mud carp (Cirrhinus molitorella).</title>
        <authorList>
            <person name="Liu H."/>
        </authorList>
    </citation>
    <scope>NUCLEOTIDE SEQUENCE</scope>
    <source>
        <strain evidence="3">Prfri</strain>
        <tissue evidence="3">Muscle</tissue>
    </source>
</reference>
<keyword evidence="2" id="KW-0812">Transmembrane</keyword>
<dbReference type="EMBL" id="JAUYZG010000017">
    <property type="protein sequence ID" value="KAK2883579.1"/>
    <property type="molecule type" value="Genomic_DNA"/>
</dbReference>
<gene>
    <name evidence="3" type="ORF">Q8A67_017216</name>
</gene>
<protein>
    <submittedName>
        <fullName evidence="3">Uncharacterized protein</fullName>
    </submittedName>
</protein>
<sequence>MDIQLIWMVTVMCLGLFIFICAFCLAIKSSDVAVPGHFLLQARTGTCYTHHQAIVVQSVHEMDCQREESAPVPEDGSDPEGYGRGAQPSPSASTSRHQSTDSTCNPSSLANGATAVL</sequence>
<accession>A0AA88PFV9</accession>
<feature type="transmembrane region" description="Helical" evidence="2">
    <location>
        <begin position="6"/>
        <end position="27"/>
    </location>
</feature>
<evidence type="ECO:0000256" key="2">
    <source>
        <dbReference type="SAM" id="Phobius"/>
    </source>
</evidence>
<evidence type="ECO:0000313" key="3">
    <source>
        <dbReference type="EMBL" id="KAK2883579.1"/>
    </source>
</evidence>
<feature type="compositionally biased region" description="Polar residues" evidence="1">
    <location>
        <begin position="88"/>
        <end position="111"/>
    </location>
</feature>
<keyword evidence="4" id="KW-1185">Reference proteome</keyword>
<dbReference type="Proteomes" id="UP001187343">
    <property type="component" value="Unassembled WGS sequence"/>
</dbReference>
<evidence type="ECO:0000256" key="1">
    <source>
        <dbReference type="SAM" id="MobiDB-lite"/>
    </source>
</evidence>
<organism evidence="3 4">
    <name type="scientific">Cirrhinus molitorella</name>
    <name type="common">mud carp</name>
    <dbReference type="NCBI Taxonomy" id="172907"/>
    <lineage>
        <taxon>Eukaryota</taxon>
        <taxon>Metazoa</taxon>
        <taxon>Chordata</taxon>
        <taxon>Craniata</taxon>
        <taxon>Vertebrata</taxon>
        <taxon>Euteleostomi</taxon>
        <taxon>Actinopterygii</taxon>
        <taxon>Neopterygii</taxon>
        <taxon>Teleostei</taxon>
        <taxon>Ostariophysi</taxon>
        <taxon>Cypriniformes</taxon>
        <taxon>Cyprinidae</taxon>
        <taxon>Labeoninae</taxon>
        <taxon>Labeonini</taxon>
        <taxon>Cirrhinus</taxon>
    </lineage>
</organism>
<feature type="region of interest" description="Disordered" evidence="1">
    <location>
        <begin position="65"/>
        <end position="117"/>
    </location>
</feature>
<keyword evidence="2" id="KW-0472">Membrane</keyword>